<dbReference type="EMBL" id="JYDO01000029">
    <property type="protein sequence ID" value="KRZ76356.1"/>
    <property type="molecule type" value="Genomic_DNA"/>
</dbReference>
<evidence type="ECO:0000313" key="1">
    <source>
        <dbReference type="EMBL" id="KRZ76356.1"/>
    </source>
</evidence>
<protein>
    <submittedName>
        <fullName evidence="1">Uncharacterized protein</fullName>
    </submittedName>
</protein>
<keyword evidence="2" id="KW-1185">Reference proteome</keyword>
<evidence type="ECO:0000313" key="2">
    <source>
        <dbReference type="Proteomes" id="UP000054843"/>
    </source>
</evidence>
<gene>
    <name evidence="1" type="ORF">T10_12511</name>
</gene>
<accession>A0A0V1MX78</accession>
<sequence length="96" mass="10034">MQLLSFILKSRRAENGYNKSMKVVNSGNFQSNNPKPISSSSSSDSGFFSSFFAAGALVSGFGASAVVGAAATEADPTPLLKQFNKSPMSTLDNAFT</sequence>
<proteinExistence type="predicted"/>
<comment type="caution">
    <text evidence="1">The sequence shown here is derived from an EMBL/GenBank/DDBJ whole genome shotgun (WGS) entry which is preliminary data.</text>
</comment>
<name>A0A0V1MX78_9BILA</name>
<dbReference type="Proteomes" id="UP000054843">
    <property type="component" value="Unassembled WGS sequence"/>
</dbReference>
<organism evidence="1 2">
    <name type="scientific">Trichinella papuae</name>
    <dbReference type="NCBI Taxonomy" id="268474"/>
    <lineage>
        <taxon>Eukaryota</taxon>
        <taxon>Metazoa</taxon>
        <taxon>Ecdysozoa</taxon>
        <taxon>Nematoda</taxon>
        <taxon>Enoplea</taxon>
        <taxon>Dorylaimia</taxon>
        <taxon>Trichinellida</taxon>
        <taxon>Trichinellidae</taxon>
        <taxon>Trichinella</taxon>
    </lineage>
</organism>
<reference evidence="1 2" key="1">
    <citation type="submission" date="2015-01" db="EMBL/GenBank/DDBJ databases">
        <title>Evolution of Trichinella species and genotypes.</title>
        <authorList>
            <person name="Korhonen P.K."/>
            <person name="Edoardo P."/>
            <person name="Giuseppe L.R."/>
            <person name="Gasser R.B."/>
        </authorList>
    </citation>
    <scope>NUCLEOTIDE SEQUENCE [LARGE SCALE GENOMIC DNA]</scope>
    <source>
        <strain evidence="1">ISS1980</strain>
    </source>
</reference>
<dbReference type="AlphaFoldDB" id="A0A0V1MX78"/>